<accession>A0A484BIF1</accession>
<gene>
    <name evidence="2" type="ORF">AWZ03_005107</name>
</gene>
<proteinExistence type="predicted"/>
<organism evidence="2 3">
    <name type="scientific">Drosophila navojoa</name>
    <name type="common">Fruit fly</name>
    <dbReference type="NCBI Taxonomy" id="7232"/>
    <lineage>
        <taxon>Eukaryota</taxon>
        <taxon>Metazoa</taxon>
        <taxon>Ecdysozoa</taxon>
        <taxon>Arthropoda</taxon>
        <taxon>Hexapoda</taxon>
        <taxon>Insecta</taxon>
        <taxon>Pterygota</taxon>
        <taxon>Neoptera</taxon>
        <taxon>Endopterygota</taxon>
        <taxon>Diptera</taxon>
        <taxon>Brachycera</taxon>
        <taxon>Muscomorpha</taxon>
        <taxon>Ephydroidea</taxon>
        <taxon>Drosophilidae</taxon>
        <taxon>Drosophila</taxon>
    </lineage>
</organism>
<name>A0A484BIF1_DRONA</name>
<keyword evidence="1" id="KW-0812">Transmembrane</keyword>
<sequence length="164" mass="17683">MFAGPNEWPRMKRQQQLLLLLLLVLLVLLVLLMLLLVSQRPGGIAPDDGVGVGVAWNDSGLRHSNSNIYSRSNRSKPNAKCCAPSPMSQSQFQSQCQCQSQTQSNAPIGPQRLLLSMGLRYQLGTVAPNAHDCDVVGVRLVSVIVTVAATMTVTVIVTVTVLCT</sequence>
<keyword evidence="1" id="KW-0472">Membrane</keyword>
<feature type="transmembrane region" description="Helical" evidence="1">
    <location>
        <begin position="140"/>
        <end position="163"/>
    </location>
</feature>
<keyword evidence="3" id="KW-1185">Reference proteome</keyword>
<dbReference type="AlphaFoldDB" id="A0A484BIF1"/>
<evidence type="ECO:0000256" key="1">
    <source>
        <dbReference type="SAM" id="Phobius"/>
    </source>
</evidence>
<dbReference type="Proteomes" id="UP000295192">
    <property type="component" value="Unassembled WGS sequence"/>
</dbReference>
<protein>
    <submittedName>
        <fullName evidence="2">Uncharacterized protein</fullName>
    </submittedName>
</protein>
<evidence type="ECO:0000313" key="2">
    <source>
        <dbReference type="EMBL" id="TDG48563.1"/>
    </source>
</evidence>
<comment type="caution">
    <text evidence="2">The sequence shown here is derived from an EMBL/GenBank/DDBJ whole genome shotgun (WGS) entry which is preliminary data.</text>
</comment>
<dbReference type="EMBL" id="LSRL02000032">
    <property type="protein sequence ID" value="TDG48563.1"/>
    <property type="molecule type" value="Genomic_DNA"/>
</dbReference>
<evidence type="ECO:0000313" key="3">
    <source>
        <dbReference type="Proteomes" id="UP000295192"/>
    </source>
</evidence>
<keyword evidence="1" id="KW-1133">Transmembrane helix</keyword>
<reference evidence="2 3" key="1">
    <citation type="journal article" date="2019" name="J. Hered.">
        <title>An Improved Genome Assembly for Drosophila navojoa, the Basal Species in the mojavensis Cluster.</title>
        <authorList>
            <person name="Vanderlinde T."/>
            <person name="Dupim E.G."/>
            <person name="Nazario-Yepiz N.O."/>
            <person name="Carvalho A.B."/>
        </authorList>
    </citation>
    <scope>NUCLEOTIDE SEQUENCE [LARGE SCALE GENOMIC DNA]</scope>
    <source>
        <strain evidence="2">Navoj_Jal97</strain>
        <tissue evidence="2">Whole organism</tissue>
    </source>
</reference>